<dbReference type="GO" id="GO:0004622">
    <property type="term" value="F:phosphatidylcholine lysophospholipase activity"/>
    <property type="evidence" value="ECO:0007669"/>
    <property type="project" value="TreeGrafter"/>
</dbReference>
<name>A0AAN7V5C2_9COLE</name>
<dbReference type="PANTHER" id="PTHR12277:SF194">
    <property type="entry name" value="FI04476P"/>
    <property type="match status" value="1"/>
</dbReference>
<evidence type="ECO:0000313" key="2">
    <source>
        <dbReference type="EMBL" id="KAK5640149.1"/>
    </source>
</evidence>
<dbReference type="AlphaFoldDB" id="A0AAN7V5C2"/>
<dbReference type="GO" id="GO:0006660">
    <property type="term" value="P:phosphatidylserine catabolic process"/>
    <property type="evidence" value="ECO:0007669"/>
    <property type="project" value="TreeGrafter"/>
</dbReference>
<dbReference type="PANTHER" id="PTHR12277">
    <property type="entry name" value="ALPHA/BETA HYDROLASE DOMAIN-CONTAINING PROTEIN"/>
    <property type="match status" value="1"/>
</dbReference>
<dbReference type="GO" id="GO:0047372">
    <property type="term" value="F:monoacylglycerol lipase activity"/>
    <property type="evidence" value="ECO:0007669"/>
    <property type="project" value="TreeGrafter"/>
</dbReference>
<dbReference type="InterPro" id="IPR029058">
    <property type="entry name" value="AB_hydrolase_fold"/>
</dbReference>
<reference evidence="2 3" key="1">
    <citation type="journal article" date="2024" name="Insects">
        <title>An Improved Chromosome-Level Genome Assembly of the Firefly Pyrocoelia pectoralis.</title>
        <authorList>
            <person name="Fu X."/>
            <person name="Meyer-Rochow V.B."/>
            <person name="Ballantyne L."/>
            <person name="Zhu X."/>
        </authorList>
    </citation>
    <scope>NUCLEOTIDE SEQUENCE [LARGE SCALE GENOMIC DNA]</scope>
    <source>
        <strain evidence="2">XCY_ONT2</strain>
    </source>
</reference>
<dbReference type="GO" id="GO:0005789">
    <property type="term" value="C:endoplasmic reticulum membrane"/>
    <property type="evidence" value="ECO:0007669"/>
    <property type="project" value="TreeGrafter"/>
</dbReference>
<organism evidence="2 3">
    <name type="scientific">Pyrocoelia pectoralis</name>
    <dbReference type="NCBI Taxonomy" id="417401"/>
    <lineage>
        <taxon>Eukaryota</taxon>
        <taxon>Metazoa</taxon>
        <taxon>Ecdysozoa</taxon>
        <taxon>Arthropoda</taxon>
        <taxon>Hexapoda</taxon>
        <taxon>Insecta</taxon>
        <taxon>Pterygota</taxon>
        <taxon>Neoptera</taxon>
        <taxon>Endopterygota</taxon>
        <taxon>Coleoptera</taxon>
        <taxon>Polyphaga</taxon>
        <taxon>Elateriformia</taxon>
        <taxon>Elateroidea</taxon>
        <taxon>Lampyridae</taxon>
        <taxon>Lampyrinae</taxon>
        <taxon>Pyrocoelia</taxon>
    </lineage>
</organism>
<dbReference type="Proteomes" id="UP001329430">
    <property type="component" value="Chromosome 8"/>
</dbReference>
<sequence length="409" mass="49026">MSRYELEFACLIPKSNPEELLKEPFFTYKGTDYKKTVRFRIPACKPVISRLKRFWNWICFAWSHSRSRKCRRICYIFMVLVVLTLFTVICVFLPLLFKYSSSFCRHIIFSPTVATHDSFNEVIEVYKDYNSKTFYKPKNFYVKINHEDDAQLGVWHLPQHVIGKNLNNNYMLRQYSDTYANISTNNYLLFFHDGYGNRRNYIADYSKLLHLFNIITFDYRAYGDSYEDVLKEEGLVRDSVKLFKWLRSHVNGSIFLWGDNLGSAIAAHTVVQLKKEHLYPCGILLENPFTSMGEQLGYSWFIARMNWYMPWYKSIISDPLEENDLTFNTNKYINEIDCPIRFLEWNYHRANHFNIKISYDDYYSNGNRNEKNGLRLYRYYKTDKIWNEDKNFLRSFVKAGRNYCDTKKV</sequence>
<proteinExistence type="predicted"/>
<comment type="caution">
    <text evidence="2">The sequence shown here is derived from an EMBL/GenBank/DDBJ whole genome shotgun (WGS) entry which is preliminary data.</text>
</comment>
<keyword evidence="1" id="KW-1133">Transmembrane helix</keyword>
<accession>A0AAN7V5C2</accession>
<dbReference type="EMBL" id="JAVRBK010000008">
    <property type="protein sequence ID" value="KAK5640149.1"/>
    <property type="molecule type" value="Genomic_DNA"/>
</dbReference>
<evidence type="ECO:0000256" key="1">
    <source>
        <dbReference type="SAM" id="Phobius"/>
    </source>
</evidence>
<evidence type="ECO:0000313" key="3">
    <source>
        <dbReference type="Proteomes" id="UP001329430"/>
    </source>
</evidence>
<protein>
    <submittedName>
        <fullName evidence="2">Uncharacterized protein</fullName>
    </submittedName>
</protein>
<dbReference type="GO" id="GO:0052651">
    <property type="term" value="P:monoacylglycerol catabolic process"/>
    <property type="evidence" value="ECO:0007669"/>
    <property type="project" value="TreeGrafter"/>
</dbReference>
<gene>
    <name evidence="2" type="ORF">RI129_010960</name>
</gene>
<dbReference type="Gene3D" id="3.40.50.1820">
    <property type="entry name" value="alpha/beta hydrolase"/>
    <property type="match status" value="1"/>
</dbReference>
<keyword evidence="3" id="KW-1185">Reference proteome</keyword>
<keyword evidence="1" id="KW-0812">Transmembrane</keyword>
<feature type="transmembrane region" description="Helical" evidence="1">
    <location>
        <begin position="73"/>
        <end position="97"/>
    </location>
</feature>
<dbReference type="SUPFAM" id="SSF53474">
    <property type="entry name" value="alpha/beta-Hydrolases"/>
    <property type="match status" value="1"/>
</dbReference>
<keyword evidence="1" id="KW-0472">Membrane</keyword>